<gene>
    <name evidence="8" type="ORF">C0Q70_09607</name>
</gene>
<evidence type="ECO:0000256" key="4">
    <source>
        <dbReference type="ARBA" id="ARBA00023136"/>
    </source>
</evidence>
<dbReference type="PRINTS" id="PR00237">
    <property type="entry name" value="GPCRRHODOPSN"/>
</dbReference>
<feature type="region of interest" description="Disordered" evidence="5">
    <location>
        <begin position="205"/>
        <end position="247"/>
    </location>
</feature>
<dbReference type="EMBL" id="PZQS01000005">
    <property type="protein sequence ID" value="PVD30343.1"/>
    <property type="molecule type" value="Genomic_DNA"/>
</dbReference>
<keyword evidence="3 6" id="KW-1133">Transmembrane helix</keyword>
<dbReference type="Gene3D" id="1.20.1070.10">
    <property type="entry name" value="Rhodopsin 7-helix transmembrane proteins"/>
    <property type="match status" value="1"/>
</dbReference>
<feature type="compositionally biased region" description="Low complexity" evidence="5">
    <location>
        <begin position="213"/>
        <end position="224"/>
    </location>
</feature>
<dbReference type="Proteomes" id="UP000245119">
    <property type="component" value="Linkage Group LG5"/>
</dbReference>
<dbReference type="InterPro" id="IPR000276">
    <property type="entry name" value="GPCR_Rhodpsn"/>
</dbReference>
<accession>A0A2T7PAA1</accession>
<dbReference type="STRING" id="400727.A0A2T7PAA1"/>
<evidence type="ECO:0000313" key="8">
    <source>
        <dbReference type="EMBL" id="PVD30343.1"/>
    </source>
</evidence>
<keyword evidence="4 6" id="KW-0472">Membrane</keyword>
<protein>
    <recommendedName>
        <fullName evidence="7">G-protein coupled receptors family 1 profile domain-containing protein</fullName>
    </recommendedName>
</protein>
<reference evidence="8 9" key="1">
    <citation type="submission" date="2018-04" db="EMBL/GenBank/DDBJ databases">
        <title>The genome of golden apple snail Pomacea canaliculata provides insight into stress tolerance and invasive adaptation.</title>
        <authorList>
            <person name="Liu C."/>
            <person name="Liu B."/>
            <person name="Ren Y."/>
            <person name="Zhang Y."/>
            <person name="Wang H."/>
            <person name="Li S."/>
            <person name="Jiang F."/>
            <person name="Yin L."/>
            <person name="Zhang G."/>
            <person name="Qian W."/>
            <person name="Fan W."/>
        </authorList>
    </citation>
    <scope>NUCLEOTIDE SEQUENCE [LARGE SCALE GENOMIC DNA]</scope>
    <source>
        <strain evidence="8">SZHN2017</strain>
        <tissue evidence="8">Muscle</tissue>
    </source>
</reference>
<dbReference type="GO" id="GO:0004930">
    <property type="term" value="F:G protein-coupled receptor activity"/>
    <property type="evidence" value="ECO:0007669"/>
    <property type="project" value="InterPro"/>
</dbReference>
<evidence type="ECO:0000256" key="2">
    <source>
        <dbReference type="ARBA" id="ARBA00022692"/>
    </source>
</evidence>
<comment type="caution">
    <text evidence="8">The sequence shown here is derived from an EMBL/GenBank/DDBJ whole genome shotgun (WGS) entry which is preliminary data.</text>
</comment>
<evidence type="ECO:0000256" key="1">
    <source>
        <dbReference type="ARBA" id="ARBA00004370"/>
    </source>
</evidence>
<keyword evidence="2 6" id="KW-0812">Transmembrane</keyword>
<dbReference type="GO" id="GO:0016020">
    <property type="term" value="C:membrane"/>
    <property type="evidence" value="ECO:0007669"/>
    <property type="project" value="UniProtKB-SubCell"/>
</dbReference>
<evidence type="ECO:0000259" key="7">
    <source>
        <dbReference type="PROSITE" id="PS50262"/>
    </source>
</evidence>
<dbReference type="Pfam" id="PF00001">
    <property type="entry name" value="7tm_1"/>
    <property type="match status" value="1"/>
</dbReference>
<evidence type="ECO:0000256" key="6">
    <source>
        <dbReference type="SAM" id="Phobius"/>
    </source>
</evidence>
<feature type="transmembrane region" description="Helical" evidence="6">
    <location>
        <begin position="56"/>
        <end position="81"/>
    </location>
</feature>
<evidence type="ECO:0000313" key="9">
    <source>
        <dbReference type="Proteomes" id="UP000245119"/>
    </source>
</evidence>
<evidence type="ECO:0000256" key="5">
    <source>
        <dbReference type="SAM" id="MobiDB-lite"/>
    </source>
</evidence>
<dbReference type="SUPFAM" id="SSF81321">
    <property type="entry name" value="Family A G protein-coupled receptor-like"/>
    <property type="match status" value="1"/>
</dbReference>
<proteinExistence type="predicted"/>
<dbReference type="InterPro" id="IPR017452">
    <property type="entry name" value="GPCR_Rhodpsn_7TM"/>
</dbReference>
<dbReference type="AlphaFoldDB" id="A0A2T7PAA1"/>
<feature type="region of interest" description="Disordered" evidence="5">
    <location>
        <begin position="113"/>
        <end position="133"/>
    </location>
</feature>
<organism evidence="8 9">
    <name type="scientific">Pomacea canaliculata</name>
    <name type="common">Golden apple snail</name>
    <dbReference type="NCBI Taxonomy" id="400727"/>
    <lineage>
        <taxon>Eukaryota</taxon>
        <taxon>Metazoa</taxon>
        <taxon>Spiralia</taxon>
        <taxon>Lophotrochozoa</taxon>
        <taxon>Mollusca</taxon>
        <taxon>Gastropoda</taxon>
        <taxon>Caenogastropoda</taxon>
        <taxon>Architaenioglossa</taxon>
        <taxon>Ampullarioidea</taxon>
        <taxon>Ampullariidae</taxon>
        <taxon>Pomacea</taxon>
    </lineage>
</organism>
<sequence>MYSTESRFKAMVLMAVMWLVALALTAPFLAIAYTRREYHYVEKAEVDVCTSRLEHVWQYGYIIARFIVVFVIPMCLLVFLYSRIIVKVAVDTMDCRQMTDRARLRASARASSSSSCSSASSSSSSPACSPSASWRCTACTSRRTSAPRRTSTSCTSVASCCMSTAPATPSSTTWPPLNSAAPLRACCTAWAVVCASSRAESRRRRTAHYAGLRSRTTPPSTGTRAHGHRLTRGLEDSAHGALHAGVT</sequence>
<feature type="domain" description="G-protein coupled receptors family 1 profile" evidence="7">
    <location>
        <begin position="1"/>
        <end position="88"/>
    </location>
</feature>
<dbReference type="PROSITE" id="PS50262">
    <property type="entry name" value="G_PROTEIN_RECEP_F1_2"/>
    <property type="match status" value="1"/>
</dbReference>
<comment type="subcellular location">
    <subcellularLocation>
        <location evidence="1">Membrane</location>
    </subcellularLocation>
</comment>
<name>A0A2T7PAA1_POMCA</name>
<keyword evidence="9" id="KW-1185">Reference proteome</keyword>
<evidence type="ECO:0000256" key="3">
    <source>
        <dbReference type="ARBA" id="ARBA00022989"/>
    </source>
</evidence>